<feature type="domain" description="Heme-copper oxidase subunit III family profile" evidence="14">
    <location>
        <begin position="4"/>
        <end position="261"/>
    </location>
</feature>
<feature type="transmembrane region" description="Helical" evidence="13">
    <location>
        <begin position="160"/>
        <end position="179"/>
    </location>
</feature>
<dbReference type="GO" id="GO:0005743">
    <property type="term" value="C:mitochondrial inner membrane"/>
    <property type="evidence" value="ECO:0007669"/>
    <property type="project" value="UniProtKB-SubCell"/>
</dbReference>
<dbReference type="PROSITE" id="PS50253">
    <property type="entry name" value="COX3"/>
    <property type="match status" value="1"/>
</dbReference>
<evidence type="ECO:0000256" key="2">
    <source>
        <dbReference type="ARBA" id="ARBA00010581"/>
    </source>
</evidence>
<comment type="catalytic activity">
    <reaction evidence="11">
        <text>4 Fe(II)-[cytochrome c] + O2 + 8 H(+)(in) = 4 Fe(III)-[cytochrome c] + 2 H2O + 4 H(+)(out)</text>
        <dbReference type="Rhea" id="RHEA:11436"/>
        <dbReference type="Rhea" id="RHEA-COMP:10350"/>
        <dbReference type="Rhea" id="RHEA-COMP:14399"/>
        <dbReference type="ChEBI" id="CHEBI:15377"/>
        <dbReference type="ChEBI" id="CHEBI:15378"/>
        <dbReference type="ChEBI" id="CHEBI:15379"/>
        <dbReference type="ChEBI" id="CHEBI:29033"/>
        <dbReference type="ChEBI" id="CHEBI:29034"/>
        <dbReference type="EC" id="7.1.1.9"/>
    </reaction>
    <physiologicalReaction direction="left-to-right" evidence="11">
        <dbReference type="Rhea" id="RHEA:11437"/>
    </physiologicalReaction>
</comment>
<protein>
    <recommendedName>
        <fullName evidence="4 12">Cytochrome c oxidase subunit 3</fullName>
    </recommendedName>
</protein>
<proteinExistence type="inferred from homology"/>
<reference evidence="15" key="1">
    <citation type="submission" date="2019-07" db="EMBL/GenBank/DDBJ databases">
        <title>Taxonomic uncertainty in ocean warming target species Leptoclinus maculatus (Stichaeidae: Zoarcales) and an updated mitogenomic phylogeny of the Perciformes based on 182 complete mitochondrial genomes.</title>
        <authorList>
            <person name="Poulsen J.Y."/>
            <person name="Satoh T.P."/>
            <person name="Sado T."/>
            <person name="Hlidberg J."/>
            <person name="Ho H."/>
            <person name="Miya M."/>
        </authorList>
    </citation>
    <scope>NUCLEOTIDE SEQUENCE</scope>
    <source>
        <strain evidence="15">57_EUAS</strain>
    </source>
</reference>
<comment type="similarity">
    <text evidence="2 12">Belongs to the cytochrome c oxidase subunit 3 family.</text>
</comment>
<dbReference type="Gene3D" id="1.20.120.80">
    <property type="entry name" value="Cytochrome c oxidase, subunit III, four-helix bundle"/>
    <property type="match status" value="1"/>
</dbReference>
<keyword evidence="8 13" id="KW-1133">Transmembrane helix</keyword>
<comment type="subunit">
    <text evidence="3">Component of the cytochrome c oxidase (complex IV, CIV), a multisubunit enzyme composed of 14 subunits. The complex is composed of a catalytic core of 3 subunits MT-CO1, MT-CO2 and MT-CO3, encoded in the mitochondrial DNA, and 11 supernumerary subunits COX4I, COX5A, COX5B, COX6A, COX6B, COX6C, COX7A, COX7B, COX7C, COX8 and NDUFA4, which are encoded in the nuclear genome. The complex exists as a monomer or a dimer and forms supercomplexes (SCs) in the inner mitochondrial membrane with NADH-ubiquinone oxidoreductase (complex I, CI) and ubiquinol-cytochrome c oxidoreductase (cytochrome b-c1 complex, complex III, CIII), resulting in different assemblies (supercomplex SCI(1)III(2)IV(1) and megacomplex MCI(2)III(2)IV(2)).</text>
</comment>
<comment type="subcellular location">
    <subcellularLocation>
        <location evidence="1">Mitochondrion inner membrane</location>
        <topology evidence="1">Multi-pass membrane protein</topology>
    </subcellularLocation>
</comment>
<dbReference type="InterPro" id="IPR024791">
    <property type="entry name" value="Cyt_c/ubiquinol_Oxase_su3"/>
</dbReference>
<feature type="transmembrane region" description="Helical" evidence="13">
    <location>
        <begin position="79"/>
        <end position="102"/>
    </location>
</feature>
<evidence type="ECO:0000259" key="14">
    <source>
        <dbReference type="PROSITE" id="PS50253"/>
    </source>
</evidence>
<evidence type="ECO:0000256" key="1">
    <source>
        <dbReference type="ARBA" id="ARBA00004448"/>
    </source>
</evidence>
<keyword evidence="5 12" id="KW-0812">Transmembrane</keyword>
<evidence type="ECO:0000256" key="5">
    <source>
        <dbReference type="ARBA" id="ARBA00022692"/>
    </source>
</evidence>
<dbReference type="PANTHER" id="PTHR11403">
    <property type="entry name" value="CYTOCHROME C OXIDASE SUBUNIT III"/>
    <property type="match status" value="1"/>
</dbReference>
<dbReference type="PANTHER" id="PTHR11403:SF7">
    <property type="entry name" value="CYTOCHROME C OXIDASE SUBUNIT 3"/>
    <property type="match status" value="1"/>
</dbReference>
<dbReference type="Pfam" id="PF00510">
    <property type="entry name" value="COX3"/>
    <property type="match status" value="1"/>
</dbReference>
<feature type="transmembrane region" description="Helical" evidence="13">
    <location>
        <begin position="41"/>
        <end position="58"/>
    </location>
</feature>
<dbReference type="CDD" id="cd01665">
    <property type="entry name" value="Cyt_c_Oxidase_III"/>
    <property type="match status" value="1"/>
</dbReference>
<dbReference type="GO" id="GO:0006123">
    <property type="term" value="P:mitochondrial electron transport, cytochrome c to oxygen"/>
    <property type="evidence" value="ECO:0007669"/>
    <property type="project" value="TreeGrafter"/>
</dbReference>
<evidence type="ECO:0000256" key="10">
    <source>
        <dbReference type="ARBA" id="ARBA00023136"/>
    </source>
</evidence>
<dbReference type="InterPro" id="IPR033945">
    <property type="entry name" value="Cyt_c_oxase_su3_dom"/>
</dbReference>
<comment type="function">
    <text evidence="12">Component of the cytochrome c oxidase, the last enzyme in the mitochondrial electron transport chain which drives oxidative phosphorylation. The respiratory chain contains 3 multisubunit complexes succinate dehydrogenase (complex II, CII), ubiquinol-cytochrome c oxidoreductase (cytochrome b-c1 complex, complex III, CIII) and cytochrome c oxidase (complex IV, CIV), that cooperate to transfer electrons derived from NADH and succinate to molecular oxygen, creating an electrochemical gradient over the inner membrane that drives transmembrane transport and the ATP synthase. Cytochrome c oxidase is the component of the respiratory chain that catalyzes the reduction of oxygen to water. Electrons originating from reduced cytochrome c in the intermembrane space (IMS) are transferred via the dinuclear copper A center (CU(A)) of subunit 2 and heme A of subunit 1 to the active site in subunit 1, a binuclear center (BNC) formed by heme A3 and copper B (CU(B)). The BNC reduces molecular oxygen to 2 water molecules using 4 electrons from cytochrome c in the IMS and 4 protons from the mitochondrial matrix.</text>
</comment>
<evidence type="ECO:0000256" key="6">
    <source>
        <dbReference type="ARBA" id="ARBA00022792"/>
    </source>
</evidence>
<name>A0A679DRQ7_9TELE</name>
<feature type="transmembrane region" description="Helical" evidence="13">
    <location>
        <begin position="240"/>
        <end position="260"/>
    </location>
</feature>
<dbReference type="EMBL" id="LC493931">
    <property type="protein sequence ID" value="BBM34959.1"/>
    <property type="molecule type" value="Genomic_DNA"/>
</dbReference>
<dbReference type="InterPro" id="IPR035973">
    <property type="entry name" value="Cyt_c_oxidase_su3-like_sf"/>
</dbReference>
<dbReference type="InterPro" id="IPR013833">
    <property type="entry name" value="Cyt_c_oxidase_su3_a-hlx"/>
</dbReference>
<organism evidence="15">
    <name type="scientific">Eumicrotremus asperrimus</name>
    <name type="common">Siberian lumpsucker</name>
    <dbReference type="NCBI Taxonomy" id="1302273"/>
    <lineage>
        <taxon>Eukaryota</taxon>
        <taxon>Metazoa</taxon>
        <taxon>Chordata</taxon>
        <taxon>Craniata</taxon>
        <taxon>Vertebrata</taxon>
        <taxon>Euteleostomi</taxon>
        <taxon>Actinopterygii</taxon>
        <taxon>Neopterygii</taxon>
        <taxon>Teleostei</taxon>
        <taxon>Neoteleostei</taxon>
        <taxon>Acanthomorphata</taxon>
        <taxon>Eupercaria</taxon>
        <taxon>Perciformes</taxon>
        <taxon>Cottioidei</taxon>
        <taxon>Cottales</taxon>
        <taxon>Cyclopteridae</taxon>
        <taxon>Eumicrotremus</taxon>
    </lineage>
</organism>
<gene>
    <name evidence="15" type="primary">COIII</name>
</gene>
<feature type="transmembrane region" description="Helical" evidence="13">
    <location>
        <begin position="16"/>
        <end position="35"/>
    </location>
</feature>
<dbReference type="InterPro" id="IPR000298">
    <property type="entry name" value="Cyt_c_oxidase-like_su3"/>
</dbReference>
<dbReference type="Gene3D" id="1.10.287.70">
    <property type="match status" value="1"/>
</dbReference>
<dbReference type="AlphaFoldDB" id="A0A679DRQ7"/>
<evidence type="ECO:0000256" key="7">
    <source>
        <dbReference type="ARBA" id="ARBA00022967"/>
    </source>
</evidence>
<feature type="transmembrane region" description="Helical" evidence="13">
    <location>
        <begin position="191"/>
        <end position="220"/>
    </location>
</feature>
<evidence type="ECO:0000256" key="11">
    <source>
        <dbReference type="ARBA" id="ARBA00049512"/>
    </source>
</evidence>
<evidence type="ECO:0000256" key="3">
    <source>
        <dbReference type="ARBA" id="ARBA00011485"/>
    </source>
</evidence>
<keyword evidence="9 12" id="KW-0496">Mitochondrion</keyword>
<geneLocation type="mitochondrion" evidence="15"/>
<dbReference type="SUPFAM" id="SSF81452">
    <property type="entry name" value="Cytochrome c oxidase subunit III-like"/>
    <property type="match status" value="1"/>
</dbReference>
<keyword evidence="10 13" id="KW-0472">Membrane</keyword>
<evidence type="ECO:0000256" key="13">
    <source>
        <dbReference type="SAM" id="Phobius"/>
    </source>
</evidence>
<keyword evidence="7" id="KW-1278">Translocase</keyword>
<keyword evidence="6" id="KW-0999">Mitochondrion inner membrane</keyword>
<evidence type="ECO:0000256" key="9">
    <source>
        <dbReference type="ARBA" id="ARBA00023128"/>
    </source>
</evidence>
<dbReference type="FunFam" id="1.20.120.80:FF:000002">
    <property type="entry name" value="Cytochrome c oxidase subunit 3"/>
    <property type="match status" value="1"/>
</dbReference>
<sequence length="267" mass="30369">MAHQAHPYHMVDPSPWPLTGAIAALLMTSGLATWFHFQSTTLMTLGLVLLLLTMYQWWRDIVREGTFQGHHTPPVQKGLRYGMILFITSEVFFFLGFFWAFYHASLAPSPELGGCWPPAGITPLDPFEVPLLNTAVLLASGVTVTWAHHSIMEGERKQTIHSLTLTILLGFYFTFLQALEYYEAPFTIADGVYGATFFVATGFHGLHVIIGSTFLAICLIRQILHHFTSEHHFGFEAAAWYWHFVDVVWLFLYISIYWWGSYLSSTK</sequence>
<dbReference type="GO" id="GO:0004129">
    <property type="term" value="F:cytochrome-c oxidase activity"/>
    <property type="evidence" value="ECO:0007669"/>
    <property type="project" value="UniProtKB-EC"/>
</dbReference>
<evidence type="ECO:0000313" key="15">
    <source>
        <dbReference type="EMBL" id="BBM34959.1"/>
    </source>
</evidence>
<evidence type="ECO:0000256" key="12">
    <source>
        <dbReference type="RuleBase" id="RU003375"/>
    </source>
</evidence>
<evidence type="ECO:0000256" key="4">
    <source>
        <dbReference type="ARBA" id="ARBA00015944"/>
    </source>
</evidence>
<evidence type="ECO:0000256" key="8">
    <source>
        <dbReference type="ARBA" id="ARBA00022989"/>
    </source>
</evidence>
<accession>A0A679DRQ7</accession>
<dbReference type="FunFam" id="1.10.287.70:FF:000048">
    <property type="entry name" value="Cytochrome c oxidase subunit 3"/>
    <property type="match status" value="1"/>
</dbReference>